<evidence type="ECO:0000259" key="3">
    <source>
        <dbReference type="Pfam" id="PF14383"/>
    </source>
</evidence>
<dbReference type="AlphaFoldDB" id="A0A445MDX5"/>
<proteinExistence type="predicted"/>
<dbReference type="InterPro" id="IPR033334">
    <property type="entry name" value="LNG1/2"/>
</dbReference>
<feature type="region of interest" description="Disordered" evidence="1">
    <location>
        <begin position="347"/>
        <end position="493"/>
    </location>
</feature>
<dbReference type="Pfam" id="PF14309">
    <property type="entry name" value="DUF4378"/>
    <property type="match status" value="1"/>
</dbReference>
<feature type="compositionally biased region" description="Low complexity" evidence="1">
    <location>
        <begin position="475"/>
        <end position="493"/>
    </location>
</feature>
<evidence type="ECO:0000259" key="2">
    <source>
        <dbReference type="Pfam" id="PF14309"/>
    </source>
</evidence>
<accession>A0A445MDX5</accession>
<feature type="compositionally biased region" description="Basic and acidic residues" evidence="1">
    <location>
        <begin position="197"/>
        <end position="212"/>
    </location>
</feature>
<dbReference type="InterPro" id="IPR025486">
    <property type="entry name" value="DUF4378"/>
</dbReference>
<dbReference type="GO" id="GO:0051513">
    <property type="term" value="P:regulation of monopolar cell growth"/>
    <property type="evidence" value="ECO:0007669"/>
    <property type="project" value="InterPro"/>
</dbReference>
<feature type="domain" description="DUF3741" evidence="3">
    <location>
        <begin position="166"/>
        <end position="187"/>
    </location>
</feature>
<protein>
    <recommendedName>
        <fullName evidence="5">DUF4378 domain-containing protein</fullName>
    </recommendedName>
</protein>
<dbReference type="EMBL" id="KV875697">
    <property type="protein sequence ID" value="RZR72482.1"/>
    <property type="molecule type" value="Genomic_DNA"/>
</dbReference>
<dbReference type="Proteomes" id="UP000290560">
    <property type="component" value="Unassembled WGS sequence"/>
</dbReference>
<dbReference type="PANTHER" id="PTHR31680:SF12">
    <property type="entry name" value="OS11G0587300 PROTEIN"/>
    <property type="match status" value="1"/>
</dbReference>
<dbReference type="PANTHER" id="PTHR31680">
    <property type="entry name" value="LONGIFOLIA PROTEIN"/>
    <property type="match status" value="1"/>
</dbReference>
<evidence type="ECO:0008006" key="5">
    <source>
        <dbReference type="Google" id="ProtNLM"/>
    </source>
</evidence>
<gene>
    <name evidence="4" type="ORF">BHM03_00013973</name>
</gene>
<feature type="domain" description="DUF4378" evidence="2">
    <location>
        <begin position="693"/>
        <end position="830"/>
    </location>
</feature>
<feature type="region of interest" description="Disordered" evidence="1">
    <location>
        <begin position="145"/>
        <end position="232"/>
    </location>
</feature>
<reference evidence="4" key="1">
    <citation type="journal article" date="2018" name="Data Brief">
        <title>Genome sequence data from 17 accessions of Ensete ventricosum, a staple food crop for millions in Ethiopia.</title>
        <authorList>
            <person name="Yemataw Z."/>
            <person name="Muzemil S."/>
            <person name="Ambachew D."/>
            <person name="Tripathi L."/>
            <person name="Tesfaye K."/>
            <person name="Chala A."/>
            <person name="Farbos A."/>
            <person name="O'Neill P."/>
            <person name="Moore K."/>
            <person name="Grant M."/>
            <person name="Studholme D.J."/>
        </authorList>
    </citation>
    <scope>NUCLEOTIDE SEQUENCE [LARGE SCALE GENOMIC DNA]</scope>
    <source>
        <tissue evidence="4">Leaf</tissue>
    </source>
</reference>
<evidence type="ECO:0000313" key="4">
    <source>
        <dbReference type="EMBL" id="RZR72482.1"/>
    </source>
</evidence>
<feature type="compositionally biased region" description="Basic and acidic residues" evidence="1">
    <location>
        <begin position="381"/>
        <end position="400"/>
    </location>
</feature>
<organism evidence="4">
    <name type="scientific">Ensete ventricosum</name>
    <name type="common">Abyssinian banana</name>
    <name type="synonym">Musa ensete</name>
    <dbReference type="NCBI Taxonomy" id="4639"/>
    <lineage>
        <taxon>Eukaryota</taxon>
        <taxon>Viridiplantae</taxon>
        <taxon>Streptophyta</taxon>
        <taxon>Embryophyta</taxon>
        <taxon>Tracheophyta</taxon>
        <taxon>Spermatophyta</taxon>
        <taxon>Magnoliopsida</taxon>
        <taxon>Liliopsida</taxon>
        <taxon>Zingiberales</taxon>
        <taxon>Musaceae</taxon>
        <taxon>Ensete</taxon>
    </lineage>
</organism>
<evidence type="ECO:0000256" key="1">
    <source>
        <dbReference type="SAM" id="MobiDB-lite"/>
    </source>
</evidence>
<dbReference type="InterPro" id="IPR032795">
    <property type="entry name" value="DUF3741-assoc"/>
</dbReference>
<feature type="region of interest" description="Disordered" evidence="1">
    <location>
        <begin position="48"/>
        <end position="98"/>
    </location>
</feature>
<feature type="compositionally biased region" description="Pro residues" evidence="1">
    <location>
        <begin position="77"/>
        <end position="86"/>
    </location>
</feature>
<feature type="compositionally biased region" description="Low complexity" evidence="1">
    <location>
        <begin position="52"/>
        <end position="75"/>
    </location>
</feature>
<feature type="compositionally biased region" description="Polar residues" evidence="1">
    <location>
        <begin position="420"/>
        <end position="440"/>
    </location>
</feature>
<name>A0A445MDX5_ENSVE</name>
<dbReference type="Pfam" id="PF14383">
    <property type="entry name" value="VARLMGL"/>
    <property type="match status" value="1"/>
</dbReference>
<sequence length="854" mass="93334">MTPGVVGHGGVLEEQRLERQMGCMAGFLHLFDRHQILAGRRRYSTRSLPTYSATGSTSPSASSVASSASLFMESHPPSRPLEPRPSSPERSSVSETPARRSLLLPLTVFEVADGARTTWRIRDSPRLSLDSRAVVDARGKLRPREIRTAVPVTPGNQSDASDAGEEQRRSPSVVVRLMGLNSLPSSGGAGGAEQDGAELRRSASESQVRRDPSSYGFADAGSFHKPSPQGEATPISAEEFFKTVNLARFRLNHAKKAKPASRSTLLQPLQRKIFFDAEDFFPEPKRSAALYCEIEKRLRMRGIDDPAKNLETLKQILEAVQLKGLLHSKPSYHHVIDRRNLTYDHESPIVVMKPTSRSPRRPSSETPPPRSGAACKSAGPVRRERAAVERTTKEGNERKYRAPISPESPSSAVHRRPLNAATQKSAQPQRRVSTVGSPKSSPKRVGSDPLAVRSPRSRRPTSASPAEEQVHAPAADDSSTSLSESSVSASSQLDLEVQQPIPSATTQSSSMSWNFEFVMTRTVDDHLMQRSRAEECRSGASLLERCDKLLHSIAAFTAADQQPSPVSVLDSSSYFGDDGGSPSPSPLAKRSIYFKGKKDQQNSSAPLTGLRLMGPKSDLKPTASSCFESVVAFANIDAILSADQPAADEWEELEWSPPASTNHGDADGGPDAVDHDYAYVRDVVRARRRYGDVSDAVYAALEKGCRRRRAGDATKAARLHCRLVFDTVAEILDRKRRVSPWEAFSSPPAAGGGGDVEADEEEALLRQVWAEVRRIREQVAETDDQDAVACCAVRKDMAGGLAADRWDRHAAEMSDAVRQIERQIFKDLVADTIRDLAAGVPESRPLLPRRKLVF</sequence>